<proteinExistence type="predicted"/>
<evidence type="ECO:0000313" key="3">
    <source>
        <dbReference type="EMBL" id="SUW28257.1"/>
    </source>
</evidence>
<evidence type="ECO:0000256" key="1">
    <source>
        <dbReference type="SAM" id="Phobius"/>
    </source>
</evidence>
<reference evidence="3 4" key="1">
    <citation type="submission" date="2018-06" db="EMBL/GenBank/DDBJ databases">
        <authorList>
            <consortium name="Pathogen Informatics"/>
            <person name="Doyle S."/>
        </authorList>
    </citation>
    <scope>NUCLEOTIDE SEQUENCE [LARGE SCALE GENOMIC DNA]</scope>
    <source>
        <strain evidence="3 4">NCTC12722</strain>
    </source>
</reference>
<sequence>MISAFVGDLVAKITLRMILWAVLVIAVVIAVLMIRSHWIGVGEERMAARIAAQDEGALQNVKQAKKVIDECYRAGSRWNATSGLCER</sequence>
<evidence type="ECO:0000313" key="2">
    <source>
        <dbReference type="EMBL" id="SUU84247.1"/>
    </source>
</evidence>
<name>A0A381AZB7_AFIFE</name>
<dbReference type="AlphaFoldDB" id="A0A381AZB7"/>
<evidence type="ECO:0000313" key="4">
    <source>
        <dbReference type="Proteomes" id="UP000254343"/>
    </source>
</evidence>
<dbReference type="EMBL" id="UIGB01000001">
    <property type="protein sequence ID" value="SUU84247.1"/>
    <property type="molecule type" value="Genomic_DNA"/>
</dbReference>
<protein>
    <submittedName>
        <fullName evidence="3">Uncharacterized protein</fullName>
    </submittedName>
</protein>
<organism evidence="3 4">
    <name type="scientific">Afipia felis</name>
    <name type="common">Cat scratch disease bacillus</name>
    <dbReference type="NCBI Taxonomy" id="1035"/>
    <lineage>
        <taxon>Bacteria</taxon>
        <taxon>Pseudomonadati</taxon>
        <taxon>Pseudomonadota</taxon>
        <taxon>Alphaproteobacteria</taxon>
        <taxon>Hyphomicrobiales</taxon>
        <taxon>Nitrobacteraceae</taxon>
        <taxon>Afipia</taxon>
    </lineage>
</organism>
<accession>A0A381AZB7</accession>
<dbReference type="RefSeq" id="WP_002719057.1">
    <property type="nucleotide sequence ID" value="NZ_UFSI01000001.1"/>
</dbReference>
<dbReference type="OrthoDB" id="10004238at2"/>
<feature type="transmembrane region" description="Helical" evidence="1">
    <location>
        <begin position="17"/>
        <end position="36"/>
    </location>
</feature>
<keyword evidence="1" id="KW-0812">Transmembrane</keyword>
<dbReference type="EMBL" id="UIGB01000003">
    <property type="protein sequence ID" value="SUW28257.1"/>
    <property type="molecule type" value="Genomic_DNA"/>
</dbReference>
<gene>
    <name evidence="2" type="ORF">NCTC12722_01434</name>
    <name evidence="3" type="ORF">NCTC12722_04136</name>
</gene>
<keyword evidence="1" id="KW-0472">Membrane</keyword>
<keyword evidence="1" id="KW-1133">Transmembrane helix</keyword>
<dbReference type="Proteomes" id="UP000254343">
    <property type="component" value="Unassembled WGS sequence"/>
</dbReference>